<dbReference type="Proteomes" id="UP001595987">
    <property type="component" value="Unassembled WGS sequence"/>
</dbReference>
<evidence type="ECO:0000313" key="2">
    <source>
        <dbReference type="EMBL" id="MFC4652373.1"/>
    </source>
</evidence>
<dbReference type="PANTHER" id="PTHR33164">
    <property type="entry name" value="TRANSCRIPTIONAL REGULATOR, MARR FAMILY"/>
    <property type="match status" value="1"/>
</dbReference>
<dbReference type="Pfam" id="PF12802">
    <property type="entry name" value="MarR_2"/>
    <property type="match status" value="1"/>
</dbReference>
<proteinExistence type="predicted"/>
<accession>A0ABV9JEL1</accession>
<dbReference type="InterPro" id="IPR039422">
    <property type="entry name" value="MarR/SlyA-like"/>
</dbReference>
<evidence type="ECO:0000259" key="1">
    <source>
        <dbReference type="PROSITE" id="PS50995"/>
    </source>
</evidence>
<dbReference type="Gene3D" id="1.10.10.10">
    <property type="entry name" value="Winged helix-like DNA-binding domain superfamily/Winged helix DNA-binding domain"/>
    <property type="match status" value="1"/>
</dbReference>
<reference evidence="3" key="1">
    <citation type="journal article" date="2019" name="Int. J. Syst. Evol. Microbiol.">
        <title>The Global Catalogue of Microorganisms (GCM) 10K type strain sequencing project: providing services to taxonomists for standard genome sequencing and annotation.</title>
        <authorList>
            <consortium name="The Broad Institute Genomics Platform"/>
            <consortium name="The Broad Institute Genome Sequencing Center for Infectious Disease"/>
            <person name="Wu L."/>
            <person name="Ma J."/>
        </authorList>
    </citation>
    <scope>NUCLEOTIDE SEQUENCE [LARGE SCALE GENOMIC DNA]</scope>
    <source>
        <strain evidence="3">CCUG 63287</strain>
    </source>
</reference>
<dbReference type="RefSeq" id="WP_213534944.1">
    <property type="nucleotide sequence ID" value="NZ_BOVQ01000004.1"/>
</dbReference>
<feature type="domain" description="HTH marR-type" evidence="1">
    <location>
        <begin position="1"/>
        <end position="136"/>
    </location>
</feature>
<name>A0ABV9JEL1_9LACT</name>
<organism evidence="2 3">
    <name type="scientific">Lactococcus nasutitermitis</name>
    <dbReference type="NCBI Taxonomy" id="1652957"/>
    <lineage>
        <taxon>Bacteria</taxon>
        <taxon>Bacillati</taxon>
        <taxon>Bacillota</taxon>
        <taxon>Bacilli</taxon>
        <taxon>Lactobacillales</taxon>
        <taxon>Streptococcaceae</taxon>
        <taxon>Lactococcus</taxon>
    </lineage>
</organism>
<dbReference type="InterPro" id="IPR036390">
    <property type="entry name" value="WH_DNA-bd_sf"/>
</dbReference>
<dbReference type="PROSITE" id="PS50995">
    <property type="entry name" value="HTH_MARR_2"/>
    <property type="match status" value="1"/>
</dbReference>
<dbReference type="SUPFAM" id="SSF46785">
    <property type="entry name" value="Winged helix' DNA-binding domain"/>
    <property type="match status" value="1"/>
</dbReference>
<dbReference type="InterPro" id="IPR000835">
    <property type="entry name" value="HTH_MarR-typ"/>
</dbReference>
<sequence>MDYNKLAEAFLVQVKDTAKSQVMNKLNSYSHGENQVLFFLHKQTGEPIVPSDIATFTNTSTARIATILNNLEEKGMVTREISRVDRRKILVALTDKGRKLAETQRCTFINNISRAFEAMGEERATRFVDDLLLFFEEGRKIALEEEENKNA</sequence>
<dbReference type="SMART" id="SM00347">
    <property type="entry name" value="HTH_MARR"/>
    <property type="match status" value="1"/>
</dbReference>
<dbReference type="InterPro" id="IPR036388">
    <property type="entry name" value="WH-like_DNA-bd_sf"/>
</dbReference>
<keyword evidence="3" id="KW-1185">Reference proteome</keyword>
<dbReference type="EMBL" id="JBHSGD010000005">
    <property type="protein sequence ID" value="MFC4652373.1"/>
    <property type="molecule type" value="Genomic_DNA"/>
</dbReference>
<evidence type="ECO:0000313" key="3">
    <source>
        <dbReference type="Proteomes" id="UP001595987"/>
    </source>
</evidence>
<protein>
    <submittedName>
        <fullName evidence="2">MarR family winged helix-turn-helix transcriptional regulator</fullName>
    </submittedName>
</protein>
<gene>
    <name evidence="2" type="ORF">ACFO26_05565</name>
</gene>
<comment type="caution">
    <text evidence="2">The sequence shown here is derived from an EMBL/GenBank/DDBJ whole genome shotgun (WGS) entry which is preliminary data.</text>
</comment>
<dbReference type="PANTHER" id="PTHR33164:SF43">
    <property type="entry name" value="HTH-TYPE TRANSCRIPTIONAL REPRESSOR YETL"/>
    <property type="match status" value="1"/>
</dbReference>